<dbReference type="STRING" id="747089.A0A2H5SQE1"/>
<gene>
    <name evidence="1" type="ORF">GLOIN_2v1870382</name>
</gene>
<reference evidence="1 2" key="1">
    <citation type="journal article" date="2013" name="Proc. Natl. Acad. Sci. U.S.A.">
        <title>Genome of an arbuscular mycorrhizal fungus provides insight into the oldest plant symbiosis.</title>
        <authorList>
            <person name="Tisserant E."/>
            <person name="Malbreil M."/>
            <person name="Kuo A."/>
            <person name="Kohler A."/>
            <person name="Symeonidi A."/>
            <person name="Balestrini R."/>
            <person name="Charron P."/>
            <person name="Duensing N."/>
            <person name="Frei Dit Frey N."/>
            <person name="Gianinazzi-Pearson V."/>
            <person name="Gilbert L.B."/>
            <person name="Handa Y."/>
            <person name="Herr J.R."/>
            <person name="Hijri M."/>
            <person name="Koul R."/>
            <person name="Kawaguchi M."/>
            <person name="Krajinski F."/>
            <person name="Lammers P.J."/>
            <person name="Masclaux F.G."/>
            <person name="Murat C."/>
            <person name="Morin E."/>
            <person name="Ndikumana S."/>
            <person name="Pagni M."/>
            <person name="Petitpierre D."/>
            <person name="Requena N."/>
            <person name="Rosikiewicz P."/>
            <person name="Riley R."/>
            <person name="Saito K."/>
            <person name="San Clemente H."/>
            <person name="Shapiro H."/>
            <person name="van Tuinen D."/>
            <person name="Becard G."/>
            <person name="Bonfante P."/>
            <person name="Paszkowski U."/>
            <person name="Shachar-Hill Y.Y."/>
            <person name="Tuskan G.A."/>
            <person name="Young P.W."/>
            <person name="Sanders I.R."/>
            <person name="Henrissat B."/>
            <person name="Rensing S.A."/>
            <person name="Grigoriev I.V."/>
            <person name="Corradi N."/>
            <person name="Roux C."/>
            <person name="Martin F."/>
        </authorList>
    </citation>
    <scope>NUCLEOTIDE SEQUENCE [LARGE SCALE GENOMIC DNA]</scope>
    <source>
        <strain evidence="1 2">DAOM 197198</strain>
    </source>
</reference>
<sequence>MSCSKIFSGDLPELTYDIIKYFKNDFSTLHSCILVNRLWCRLAIPLLWENPFSISTKNYNFIEFYLNNLNNDLRSKLNEYKINDNLLPSSTLFNYPSFIKYLNTGSIFYSISKWFDSLKPGRRYFLLDSDSGSVLEFKKLISMLLFKLFIENEVNLHIFEIEVINYLPFDFYLDDILELILQNQNFIHNIKNFKLYIMVDYSIDNIKIKSINNRISEMISNSHQILKRVVRIVLSYISFPIYQSLLLSNNCSNSLNTIIFYHIDFHDIINLDKVFEQFNVLESVHIFKCFSLNNFTQQIINSTKPFKLKSFFLSEMIKIESLELLLQKSCDYLENFWYFFMYNDHDLQLLELILKYCKNIKFLDLYNFKNQFNYLVLDLIEDMRQKLNYLTIDIHYFTEPNPLKLEYLCLELNIYTNDFEIFLKNSQYTFINKLVIKNTSGDHDNMLSCIKENIMKKKRVKYLAIMDAVFDEYNTISENIDLFSLENEVKEFEFYNIIVREYIDLKFNLTDISFEKI</sequence>
<dbReference type="AlphaFoldDB" id="A0A2H5SQE1"/>
<protein>
    <recommendedName>
        <fullName evidence="3">F-box domain-containing protein</fullName>
    </recommendedName>
</protein>
<evidence type="ECO:0000313" key="1">
    <source>
        <dbReference type="EMBL" id="POG78562.1"/>
    </source>
</evidence>
<comment type="caution">
    <text evidence="1">The sequence shown here is derived from an EMBL/GenBank/DDBJ whole genome shotgun (WGS) entry which is preliminary data.</text>
</comment>
<reference evidence="1 2" key="2">
    <citation type="journal article" date="2018" name="New Phytol.">
        <title>High intraspecific genome diversity in the model arbuscular mycorrhizal symbiont Rhizophagus irregularis.</title>
        <authorList>
            <person name="Chen E.C.H."/>
            <person name="Morin E."/>
            <person name="Beaudet D."/>
            <person name="Noel J."/>
            <person name="Yildirir G."/>
            <person name="Ndikumana S."/>
            <person name="Charron P."/>
            <person name="St-Onge C."/>
            <person name="Giorgi J."/>
            <person name="Kruger M."/>
            <person name="Marton T."/>
            <person name="Ropars J."/>
            <person name="Grigoriev I.V."/>
            <person name="Hainaut M."/>
            <person name="Henrissat B."/>
            <person name="Roux C."/>
            <person name="Martin F."/>
            <person name="Corradi N."/>
        </authorList>
    </citation>
    <scope>NUCLEOTIDE SEQUENCE [LARGE SCALE GENOMIC DNA]</scope>
    <source>
        <strain evidence="1 2">DAOM 197198</strain>
    </source>
</reference>
<proteinExistence type="predicted"/>
<dbReference type="Proteomes" id="UP000018888">
    <property type="component" value="Unassembled WGS sequence"/>
</dbReference>
<evidence type="ECO:0000313" key="2">
    <source>
        <dbReference type="Proteomes" id="UP000018888"/>
    </source>
</evidence>
<evidence type="ECO:0008006" key="3">
    <source>
        <dbReference type="Google" id="ProtNLM"/>
    </source>
</evidence>
<name>A0A2H5SQE1_RHIID</name>
<dbReference type="EMBL" id="AUPC02000031">
    <property type="protein sequence ID" value="POG78562.1"/>
    <property type="molecule type" value="Genomic_DNA"/>
</dbReference>
<accession>A0A2H5SQE1</accession>
<dbReference type="VEuPathDB" id="FungiDB:RhiirFUN_005029"/>
<keyword evidence="2" id="KW-1185">Reference proteome</keyword>
<organism evidence="1 2">
    <name type="scientific">Rhizophagus irregularis (strain DAOM 181602 / DAOM 197198 / MUCL 43194)</name>
    <name type="common">Arbuscular mycorrhizal fungus</name>
    <name type="synonym">Glomus intraradices</name>
    <dbReference type="NCBI Taxonomy" id="747089"/>
    <lineage>
        <taxon>Eukaryota</taxon>
        <taxon>Fungi</taxon>
        <taxon>Fungi incertae sedis</taxon>
        <taxon>Mucoromycota</taxon>
        <taxon>Glomeromycotina</taxon>
        <taxon>Glomeromycetes</taxon>
        <taxon>Glomerales</taxon>
        <taxon>Glomeraceae</taxon>
        <taxon>Rhizophagus</taxon>
    </lineage>
</organism>